<name>A0A5H2Y444_PRUDU</name>
<evidence type="ECO:0000256" key="4">
    <source>
        <dbReference type="SAM" id="Phobius"/>
    </source>
</evidence>
<keyword evidence="2" id="KW-0677">Repeat</keyword>
<dbReference type="SMART" id="SM00220">
    <property type="entry name" value="S_TKc"/>
    <property type="match status" value="1"/>
</dbReference>
<proteinExistence type="predicted"/>
<evidence type="ECO:0000256" key="3">
    <source>
        <dbReference type="PROSITE-ProRule" id="PRU00221"/>
    </source>
</evidence>
<dbReference type="PRINTS" id="PR00320">
    <property type="entry name" value="GPROTEINBRPT"/>
</dbReference>
<keyword evidence="1 3" id="KW-0853">WD repeat</keyword>
<keyword evidence="4" id="KW-0812">Transmembrane</keyword>
<evidence type="ECO:0000256" key="1">
    <source>
        <dbReference type="ARBA" id="ARBA00022574"/>
    </source>
</evidence>
<dbReference type="InterPro" id="IPR000719">
    <property type="entry name" value="Prot_kinase_dom"/>
</dbReference>
<protein>
    <submittedName>
        <fullName evidence="6">Suppressor of phyA-105 protein family</fullName>
    </submittedName>
</protein>
<dbReference type="InterPro" id="IPR044630">
    <property type="entry name" value="SPA1/2/3/4"/>
</dbReference>
<dbReference type="GO" id="GO:0009640">
    <property type="term" value="P:photomorphogenesis"/>
    <property type="evidence" value="ECO:0007669"/>
    <property type="project" value="InterPro"/>
</dbReference>
<dbReference type="InterPro" id="IPR001680">
    <property type="entry name" value="WD40_rpt"/>
</dbReference>
<dbReference type="EMBL" id="AP021119">
    <property type="protein sequence ID" value="BBN69156.1"/>
    <property type="molecule type" value="Genomic_DNA"/>
</dbReference>
<gene>
    <name evidence="6" type="ORF">Prudu_782S000200</name>
</gene>
<feature type="non-terminal residue" evidence="6">
    <location>
        <position position="1"/>
    </location>
</feature>
<dbReference type="GO" id="GO:0004672">
    <property type="term" value="F:protein kinase activity"/>
    <property type="evidence" value="ECO:0007669"/>
    <property type="project" value="InterPro"/>
</dbReference>
<evidence type="ECO:0000313" key="6">
    <source>
        <dbReference type="EMBL" id="BBN69156.1"/>
    </source>
</evidence>
<keyword evidence="4" id="KW-0472">Membrane</keyword>
<dbReference type="GO" id="GO:0005524">
    <property type="term" value="F:ATP binding"/>
    <property type="evidence" value="ECO:0007669"/>
    <property type="project" value="InterPro"/>
</dbReference>
<dbReference type="InterPro" id="IPR020472">
    <property type="entry name" value="WD40_PAC1"/>
</dbReference>
<sequence length="1181" mass="130530">FKKKQLSISAKFLVALCSELAGDLVGLLAIVTLPGHFTRSYLYPLSEVQMDGFESLVDKKAAKGVVRNEKLKQKDCDPFLKLEGPNLLESPVCTLGMGRSNWPESSPRNCSVTMEGKDLSRCATSSSVFEPPCKSSGSINGTGLVVEDMTLKHHRKPNSALLSPSQECWQDPDPVASAFRSKNFHGDTMSQDNDQTQLRVRGQLLEMPSRIRSLKPLLSNHSEQEPDKLSAYLGVEDSKIMSNNMLSIAKKQLKTQSTNSHSQLLVKETLKGKSASKFQEPCSGFGSSATDQKEENLGYGSEVACDAQLKSIVNSDQISSHVLHRSGPKSTSNGICLREWLKPGGHKVDIVESLLIFRQIVELVDFAHSQGFVLQDLRPSRFILFPSNKVKYTGSSAIRESNSLMNRDLIIKRPLGQDACAERILGGKQLKLSEGNEEKFCIAGPQNSGYGELQFQMNSSYQNALIAVQQRSISVIVQLEEKWYTSPEELNESGSTLPSNVYCLGVLLFELLCRCESWEVHCAVMLDLHHRILPPKFLSQNPLEAGFCFWLLHPEPLARPTTREILQSKLIDGYQESACCDDFRILLIIFLIPLKDKKQGHASKLVEVIRCLEEDINKFGRRHLSGEFPREREQGFCLEDPVSSGVSSRLIAASNMNETLLMKNISQLEDAYASMRSQMGKTEIAPVACSDKEVLNNRYRWCHVRNHTQESSLNQKSGDRLGVFSDGVSKLARRSKFEVRGTLRNGDLLNSSNVICCLSFDCDEEYIATAGVSKKIKIFDFAAVVDNSLDIHYPVVEMPNKSKLSCVCWNNYFKNYLASTDYDGVVQMWDASTGQGFSQYVEHQRRAWSVDFSQADPKKFSSGSDDFSVKLWSINEKKSIGTIWSPANVCCVQFSAFSSNLLVFGSADYKIYGYDLRHTRIPWCTLPGHGKAVSYVKFVDAETLVSASTDNTLKLWDLNQAISTGLSSNACSLTFSGHTNQKNFVGLSVSDGYIACGSETNEVYCYYRSLPMPITSHKFGSIDPVSGSEVGDYSGQFVSSVCWRKKSNIVVAANSTGTLKLLQMIITVEVLPVLSSTDSLNKSFLRRGQTLKESSESEACPDDVLRILGVIAISWLSELILRLILRPQGLICGGDVKHFLSGAGGNGSSGVVTISSPQIEAPSLPDSEVSFKVVLSLSAIL</sequence>
<dbReference type="AlphaFoldDB" id="A0A5H2Y444"/>
<feature type="repeat" description="WD" evidence="3">
    <location>
        <begin position="926"/>
        <end position="959"/>
    </location>
</feature>
<dbReference type="PROSITE" id="PS50294">
    <property type="entry name" value="WD_REPEATS_REGION"/>
    <property type="match status" value="1"/>
</dbReference>
<reference evidence="6" key="1">
    <citation type="journal article" date="2019" name="Science">
        <title>Mutation of a bHLH transcription factor allowed almond domestication.</title>
        <authorList>
            <person name="Sanchez-Perez R."/>
            <person name="Pavan S."/>
            <person name="Mazzeo R."/>
            <person name="Moldovan C."/>
            <person name="Aiese Cigliano R."/>
            <person name="Del Cueto J."/>
            <person name="Ricciardi F."/>
            <person name="Lotti C."/>
            <person name="Ricciardi L."/>
            <person name="Dicenta F."/>
            <person name="Lopez-Marques R.L."/>
            <person name="Lindberg Moller B."/>
        </authorList>
    </citation>
    <scope>NUCLEOTIDE SEQUENCE</scope>
</reference>
<organism evidence="6">
    <name type="scientific">Prunus dulcis</name>
    <name type="common">Almond</name>
    <name type="synonym">Amygdalus dulcis</name>
    <dbReference type="NCBI Taxonomy" id="3755"/>
    <lineage>
        <taxon>Eukaryota</taxon>
        <taxon>Viridiplantae</taxon>
        <taxon>Streptophyta</taxon>
        <taxon>Embryophyta</taxon>
        <taxon>Tracheophyta</taxon>
        <taxon>Spermatophyta</taxon>
        <taxon>Magnoliopsida</taxon>
        <taxon>eudicotyledons</taxon>
        <taxon>Gunneridae</taxon>
        <taxon>Pentapetalae</taxon>
        <taxon>rosids</taxon>
        <taxon>fabids</taxon>
        <taxon>Rosales</taxon>
        <taxon>Rosaceae</taxon>
        <taxon>Amygdaloideae</taxon>
        <taxon>Amygdaleae</taxon>
        <taxon>Prunus</taxon>
    </lineage>
</organism>
<dbReference type="PROSITE" id="PS00678">
    <property type="entry name" value="WD_REPEATS_1"/>
    <property type="match status" value="1"/>
</dbReference>
<dbReference type="InterPro" id="IPR011009">
    <property type="entry name" value="Kinase-like_dom_sf"/>
</dbReference>
<dbReference type="Gene3D" id="1.10.510.10">
    <property type="entry name" value="Transferase(Phosphotransferase) domain 1"/>
    <property type="match status" value="1"/>
</dbReference>
<feature type="domain" description="Protein kinase" evidence="5">
    <location>
        <begin position="291"/>
        <end position="571"/>
    </location>
</feature>
<dbReference type="PANTHER" id="PTHR44218:SF15">
    <property type="entry name" value="PROTEIN SPA1-RELATED 2"/>
    <property type="match status" value="1"/>
</dbReference>
<feature type="transmembrane region" description="Helical" evidence="4">
    <location>
        <begin position="12"/>
        <end position="33"/>
    </location>
</feature>
<feature type="non-terminal residue" evidence="6">
    <location>
        <position position="1181"/>
    </location>
</feature>
<dbReference type="InterPro" id="IPR036322">
    <property type="entry name" value="WD40_repeat_dom_sf"/>
</dbReference>
<dbReference type="Gene3D" id="2.130.10.10">
    <property type="entry name" value="YVTN repeat-like/Quinoprotein amine dehydrogenase"/>
    <property type="match status" value="1"/>
</dbReference>
<dbReference type="SUPFAM" id="SSF56112">
    <property type="entry name" value="Protein kinase-like (PK-like)"/>
    <property type="match status" value="1"/>
</dbReference>
<dbReference type="InterPro" id="IPR015943">
    <property type="entry name" value="WD40/YVTN_repeat-like_dom_sf"/>
</dbReference>
<dbReference type="SUPFAM" id="SSF50978">
    <property type="entry name" value="WD40 repeat-like"/>
    <property type="match status" value="1"/>
</dbReference>
<accession>A0A5H2Y444</accession>
<dbReference type="InterPro" id="IPR019775">
    <property type="entry name" value="WD40_repeat_CS"/>
</dbReference>
<evidence type="ECO:0000259" key="5">
    <source>
        <dbReference type="SMART" id="SM00220"/>
    </source>
</evidence>
<dbReference type="Pfam" id="PF00400">
    <property type="entry name" value="WD40"/>
    <property type="match status" value="3"/>
</dbReference>
<feature type="repeat" description="WD" evidence="3">
    <location>
        <begin position="840"/>
        <end position="882"/>
    </location>
</feature>
<dbReference type="PANTHER" id="PTHR44218">
    <property type="entry name" value="PROTEIN SPA1-RELATED 2"/>
    <property type="match status" value="1"/>
</dbReference>
<dbReference type="SMART" id="SM00320">
    <property type="entry name" value="WD40"/>
    <property type="match status" value="7"/>
</dbReference>
<evidence type="ECO:0000256" key="2">
    <source>
        <dbReference type="ARBA" id="ARBA00022737"/>
    </source>
</evidence>
<dbReference type="PROSITE" id="PS50082">
    <property type="entry name" value="WD_REPEATS_2"/>
    <property type="match status" value="2"/>
</dbReference>
<keyword evidence="4" id="KW-1133">Transmembrane helix</keyword>